<protein>
    <submittedName>
        <fullName evidence="2">Uncharacterized protein</fullName>
    </submittedName>
</protein>
<keyword evidence="1" id="KW-0472">Membrane</keyword>
<name>A0ABR5M795_9PSED</name>
<organism evidence="2 3">
    <name type="scientific">Pseudomonas libanensis</name>
    <dbReference type="NCBI Taxonomy" id="75588"/>
    <lineage>
        <taxon>Bacteria</taxon>
        <taxon>Pseudomonadati</taxon>
        <taxon>Pseudomonadota</taxon>
        <taxon>Gammaproteobacteria</taxon>
        <taxon>Pseudomonadales</taxon>
        <taxon>Pseudomonadaceae</taxon>
        <taxon>Pseudomonas</taxon>
    </lineage>
</organism>
<evidence type="ECO:0000256" key="1">
    <source>
        <dbReference type="SAM" id="Phobius"/>
    </source>
</evidence>
<dbReference type="EMBL" id="LHOY01000022">
    <property type="protein sequence ID" value="KPG74725.1"/>
    <property type="molecule type" value="Genomic_DNA"/>
</dbReference>
<gene>
    <name evidence="2" type="ORF">AEQ48_13695</name>
</gene>
<proteinExistence type="predicted"/>
<dbReference type="RefSeq" id="WP_059397511.1">
    <property type="nucleotide sequence ID" value="NZ_LHOY01000022.1"/>
</dbReference>
<keyword evidence="1" id="KW-1133">Transmembrane helix</keyword>
<feature type="transmembrane region" description="Helical" evidence="1">
    <location>
        <begin position="211"/>
        <end position="230"/>
    </location>
</feature>
<feature type="transmembrane region" description="Helical" evidence="1">
    <location>
        <begin position="178"/>
        <end position="199"/>
    </location>
</feature>
<feature type="transmembrane region" description="Helical" evidence="1">
    <location>
        <begin position="236"/>
        <end position="261"/>
    </location>
</feature>
<sequence>MKGKVLDWKFALTTVLAIAAVAVPVYFWQADLSAYSLTVRVAASSALELPSDSKIHDLQIIVNGTKIEAPHIYSLAIINTGSKPIPTSSFETPLQVRTLNDAKLITAQITGTEPPDIPVKMSIDDNQLKVLPFLSNPLDEVRITLVSSGPLDLTAQARISGVRDIVFEDVSQTKTRPFVAFLYAVISVLSLGLYLFFLPTPNSAKSFRIGVLERVLSTLTLFIAGVYFIGKASEELAYVGSSSALIMLPLFGVGMVITLILDRRNRAQFPT</sequence>
<reference evidence="2 3" key="1">
    <citation type="submission" date="2015-07" db="EMBL/GenBank/DDBJ databases">
        <title>Whole genome sequencing of endophytes isolated from poison ivy (Toxicodendron radicans).</title>
        <authorList>
            <person name="Tran P.N."/>
            <person name="Lee Y.P."/>
            <person name="Gan H.M."/>
            <person name="Savka M.A."/>
        </authorList>
    </citation>
    <scope>NUCLEOTIDE SEQUENCE [LARGE SCALE GENOMIC DNA]</scope>
    <source>
        <strain evidence="2 3">RIT-PI-g</strain>
    </source>
</reference>
<keyword evidence="3" id="KW-1185">Reference proteome</keyword>
<dbReference type="Proteomes" id="UP000037820">
    <property type="component" value="Unassembled WGS sequence"/>
</dbReference>
<comment type="caution">
    <text evidence="2">The sequence shown here is derived from an EMBL/GenBank/DDBJ whole genome shotgun (WGS) entry which is preliminary data.</text>
</comment>
<accession>A0ABR5M795</accession>
<evidence type="ECO:0000313" key="2">
    <source>
        <dbReference type="EMBL" id="KPG74725.1"/>
    </source>
</evidence>
<keyword evidence="1" id="KW-0812">Transmembrane</keyword>
<evidence type="ECO:0000313" key="3">
    <source>
        <dbReference type="Proteomes" id="UP000037820"/>
    </source>
</evidence>